<evidence type="ECO:0000256" key="1">
    <source>
        <dbReference type="SAM" id="Phobius"/>
    </source>
</evidence>
<evidence type="ECO:0000313" key="2">
    <source>
        <dbReference type="EMBL" id="RVU06253.1"/>
    </source>
</evidence>
<accession>A0A437N8J2</accession>
<feature type="transmembrane region" description="Helical" evidence="1">
    <location>
        <begin position="352"/>
        <end position="369"/>
    </location>
</feature>
<feature type="transmembrane region" description="Helical" evidence="1">
    <location>
        <begin position="282"/>
        <end position="302"/>
    </location>
</feature>
<dbReference type="AlphaFoldDB" id="A0A437N8J2"/>
<feature type="transmembrane region" description="Helical" evidence="1">
    <location>
        <begin position="67"/>
        <end position="89"/>
    </location>
</feature>
<keyword evidence="1" id="KW-0812">Transmembrane</keyword>
<feature type="transmembrane region" description="Helical" evidence="1">
    <location>
        <begin position="216"/>
        <end position="238"/>
    </location>
</feature>
<dbReference type="EMBL" id="SACO01000003">
    <property type="protein sequence ID" value="RVU06253.1"/>
    <property type="molecule type" value="Genomic_DNA"/>
</dbReference>
<dbReference type="Proteomes" id="UP000282837">
    <property type="component" value="Unassembled WGS sequence"/>
</dbReference>
<feature type="transmembrane region" description="Helical" evidence="1">
    <location>
        <begin position="38"/>
        <end position="55"/>
    </location>
</feature>
<keyword evidence="1" id="KW-0472">Membrane</keyword>
<organism evidence="2 3">
    <name type="scientific">Novosphingobium umbonatum</name>
    <dbReference type="NCBI Taxonomy" id="1908524"/>
    <lineage>
        <taxon>Bacteria</taxon>
        <taxon>Pseudomonadati</taxon>
        <taxon>Pseudomonadota</taxon>
        <taxon>Alphaproteobacteria</taxon>
        <taxon>Sphingomonadales</taxon>
        <taxon>Sphingomonadaceae</taxon>
        <taxon>Novosphingobium</taxon>
    </lineage>
</organism>
<evidence type="ECO:0000313" key="3">
    <source>
        <dbReference type="Proteomes" id="UP000282837"/>
    </source>
</evidence>
<comment type="caution">
    <text evidence="2">The sequence shown here is derived from an EMBL/GenBank/DDBJ whole genome shotgun (WGS) entry which is preliminary data.</text>
</comment>
<feature type="transmembrane region" description="Helical" evidence="1">
    <location>
        <begin position="12"/>
        <end position="32"/>
    </location>
</feature>
<dbReference type="RefSeq" id="WP_127706967.1">
    <property type="nucleotide sequence ID" value="NZ_SACO01000003.1"/>
</dbReference>
<feature type="transmembrane region" description="Helical" evidence="1">
    <location>
        <begin position="322"/>
        <end position="340"/>
    </location>
</feature>
<keyword evidence="1" id="KW-1133">Transmembrane helix</keyword>
<feature type="transmembrane region" description="Helical" evidence="1">
    <location>
        <begin position="244"/>
        <end position="270"/>
    </location>
</feature>
<sequence length="496" mass="53860">MMKASPSISLRMVMLAWVSALGLMQVLLWRYLGLGWGWFAASGGALVALLLLIARQKWTECRIDRRVFAVALPLSVLLLVLGGEGGLFYATPDWQVRYAVLHDLATQPWPFAFAHHGGPLILRLPLGMYLLPGLVGQYAGFSAACWALLVQNSLLLTGLIAMGSALFEGARRQWVALGSFLGFSGMDVLGQWVAGKSLALHLEGWAGVQFSSTITQIFWVPQHAMAGWVLALAYLLWWRGLVPLAVLVAAMPLVALLSPLAMIGGLPFVAYAGGVEVWRRKWLWHEFLAGALALVACGPALLYLTAGSGAVKQGAAQSFQITGYPIFILLEISAYCLALWRMKRQQPFGIDTRWIAVLALLVVPCGQIGDGVDFAMRASIPALAILALSIGHALGEPQPWAKEAKGWIMVALVFGIATPAGEIWRAVTWQAATPVLCGYLGVIRNGYATYTAPWAALPEAIRSSDTQMVVAHNPYRCWSKPWRDPVSGEASFQHPY</sequence>
<name>A0A437N8J2_9SPHN</name>
<proteinExistence type="predicted"/>
<dbReference type="OrthoDB" id="7559760at2"/>
<protein>
    <submittedName>
        <fullName evidence="2">Uncharacterized protein</fullName>
    </submittedName>
</protein>
<gene>
    <name evidence="2" type="ORF">EOE18_05290</name>
</gene>
<reference evidence="2 3" key="1">
    <citation type="submission" date="2019-01" db="EMBL/GenBank/DDBJ databases">
        <authorList>
            <person name="Chen W.-M."/>
        </authorList>
    </citation>
    <scope>NUCLEOTIDE SEQUENCE [LARGE SCALE GENOMIC DNA]</scope>
    <source>
        <strain evidence="2 3">FSY-9</strain>
    </source>
</reference>
<keyword evidence="3" id="KW-1185">Reference proteome</keyword>